<evidence type="ECO:0000313" key="2">
    <source>
        <dbReference type="Proteomes" id="UP000242715"/>
    </source>
</evidence>
<gene>
    <name evidence="1" type="ORF">TSUD_146050</name>
</gene>
<keyword evidence="2" id="KW-1185">Reference proteome</keyword>
<proteinExistence type="predicted"/>
<dbReference type="Proteomes" id="UP000242715">
    <property type="component" value="Unassembled WGS sequence"/>
</dbReference>
<sequence length="80" mass="9136">MINGMRMRMRIRIRNSMCAVANSISINGSISDSDGAKVGSDKRQNKFLFGGNFLHWCIMRTTMIHNNTMWSGKNKRNRGL</sequence>
<dbReference type="EMBL" id="DF973700">
    <property type="protein sequence ID" value="GAU38047.1"/>
    <property type="molecule type" value="Genomic_DNA"/>
</dbReference>
<organism evidence="1 2">
    <name type="scientific">Trifolium subterraneum</name>
    <name type="common">Subterranean clover</name>
    <dbReference type="NCBI Taxonomy" id="3900"/>
    <lineage>
        <taxon>Eukaryota</taxon>
        <taxon>Viridiplantae</taxon>
        <taxon>Streptophyta</taxon>
        <taxon>Embryophyta</taxon>
        <taxon>Tracheophyta</taxon>
        <taxon>Spermatophyta</taxon>
        <taxon>Magnoliopsida</taxon>
        <taxon>eudicotyledons</taxon>
        <taxon>Gunneridae</taxon>
        <taxon>Pentapetalae</taxon>
        <taxon>rosids</taxon>
        <taxon>fabids</taxon>
        <taxon>Fabales</taxon>
        <taxon>Fabaceae</taxon>
        <taxon>Papilionoideae</taxon>
        <taxon>50 kb inversion clade</taxon>
        <taxon>NPAAA clade</taxon>
        <taxon>Hologalegina</taxon>
        <taxon>IRL clade</taxon>
        <taxon>Trifolieae</taxon>
        <taxon>Trifolium</taxon>
    </lineage>
</organism>
<protein>
    <submittedName>
        <fullName evidence="1">Uncharacterized protein</fullName>
    </submittedName>
</protein>
<dbReference type="AlphaFoldDB" id="A0A2Z6P6Q3"/>
<accession>A0A2Z6P6Q3</accession>
<evidence type="ECO:0000313" key="1">
    <source>
        <dbReference type="EMBL" id="GAU38047.1"/>
    </source>
</evidence>
<reference evidence="2" key="1">
    <citation type="journal article" date="2017" name="Front. Plant Sci.">
        <title>Climate Clever Clovers: New Paradigm to Reduce the Environmental Footprint of Ruminants by Breeding Low Methanogenic Forages Utilizing Haplotype Variation.</title>
        <authorList>
            <person name="Kaur P."/>
            <person name="Appels R."/>
            <person name="Bayer P.E."/>
            <person name="Keeble-Gagnere G."/>
            <person name="Wang J."/>
            <person name="Hirakawa H."/>
            <person name="Shirasawa K."/>
            <person name="Vercoe P."/>
            <person name="Stefanova K."/>
            <person name="Durmic Z."/>
            <person name="Nichols P."/>
            <person name="Revell C."/>
            <person name="Isobe S.N."/>
            <person name="Edwards D."/>
            <person name="Erskine W."/>
        </authorList>
    </citation>
    <scope>NUCLEOTIDE SEQUENCE [LARGE SCALE GENOMIC DNA]</scope>
    <source>
        <strain evidence="2">cv. Daliak</strain>
    </source>
</reference>
<name>A0A2Z6P6Q3_TRISU</name>